<evidence type="ECO:0008006" key="3">
    <source>
        <dbReference type="Google" id="ProtNLM"/>
    </source>
</evidence>
<sequence length="60" mass="6134">MAPQRSLSGGGRRAPKGIFGQTFDAVTSPENAAVVRSVAVFGAAVAFLSTSWAELLLTPA</sequence>
<keyword evidence="2" id="KW-1185">Reference proteome</keyword>
<evidence type="ECO:0000313" key="2">
    <source>
        <dbReference type="Proteomes" id="UP001396898"/>
    </source>
</evidence>
<reference evidence="1 2" key="1">
    <citation type="submission" date="2023-01" db="EMBL/GenBank/DDBJ databases">
        <title>Analysis of 21 Apiospora genomes using comparative genomics revels a genus with tremendous synthesis potential of carbohydrate active enzymes and secondary metabolites.</title>
        <authorList>
            <person name="Sorensen T."/>
        </authorList>
    </citation>
    <scope>NUCLEOTIDE SEQUENCE [LARGE SCALE GENOMIC DNA]</scope>
    <source>
        <strain evidence="1 2">CBS 20057</strain>
    </source>
</reference>
<gene>
    <name evidence="1" type="ORF">PG991_014913</name>
</gene>
<dbReference type="Proteomes" id="UP001396898">
    <property type="component" value="Unassembled WGS sequence"/>
</dbReference>
<proteinExistence type="predicted"/>
<name>A0ABR1R4V7_9PEZI</name>
<evidence type="ECO:0000313" key="1">
    <source>
        <dbReference type="EMBL" id="KAK7999238.1"/>
    </source>
</evidence>
<protein>
    <recommendedName>
        <fullName evidence="3">TOM core complex subunit Tom6</fullName>
    </recommendedName>
</protein>
<organism evidence="1 2">
    <name type="scientific">Apiospora marii</name>
    <dbReference type="NCBI Taxonomy" id="335849"/>
    <lineage>
        <taxon>Eukaryota</taxon>
        <taxon>Fungi</taxon>
        <taxon>Dikarya</taxon>
        <taxon>Ascomycota</taxon>
        <taxon>Pezizomycotina</taxon>
        <taxon>Sordariomycetes</taxon>
        <taxon>Xylariomycetidae</taxon>
        <taxon>Amphisphaeriales</taxon>
        <taxon>Apiosporaceae</taxon>
        <taxon>Apiospora</taxon>
    </lineage>
</organism>
<dbReference type="EMBL" id="JAQQWI010000019">
    <property type="protein sequence ID" value="KAK7999238.1"/>
    <property type="molecule type" value="Genomic_DNA"/>
</dbReference>
<comment type="caution">
    <text evidence="1">The sequence shown here is derived from an EMBL/GenBank/DDBJ whole genome shotgun (WGS) entry which is preliminary data.</text>
</comment>
<accession>A0ABR1R4V7</accession>